<evidence type="ECO:0000313" key="4">
    <source>
        <dbReference type="Proteomes" id="UP000179441"/>
    </source>
</evidence>
<proteinExistence type="predicted"/>
<evidence type="ECO:0000313" key="3">
    <source>
        <dbReference type="EMBL" id="OHU78164.1"/>
    </source>
</evidence>
<evidence type="ECO:0008006" key="6">
    <source>
        <dbReference type="Google" id="ProtNLM"/>
    </source>
</evidence>
<accession>A0A1S1KTB0</accession>
<organism evidence="3 4">
    <name type="scientific">Mycobacteroides chelonae</name>
    <name type="common">Mycobacterium chelonae</name>
    <dbReference type="NCBI Taxonomy" id="1774"/>
    <lineage>
        <taxon>Bacteria</taxon>
        <taxon>Bacillati</taxon>
        <taxon>Actinomycetota</taxon>
        <taxon>Actinomycetes</taxon>
        <taxon>Mycobacteriales</taxon>
        <taxon>Mycobacteriaceae</taxon>
        <taxon>Mycobacteroides</taxon>
    </lineage>
</organism>
<protein>
    <recommendedName>
        <fullName evidence="6">PASTA domain-containing protein</fullName>
    </recommendedName>
</protein>
<dbReference type="Proteomes" id="UP000179441">
    <property type="component" value="Unassembled WGS sequence"/>
</dbReference>
<gene>
    <name evidence="2" type="ORF">BKG62_17760</name>
    <name evidence="3" type="ORF">BKG84_06915</name>
</gene>
<evidence type="ECO:0000313" key="5">
    <source>
        <dbReference type="Proteomes" id="UP000180113"/>
    </source>
</evidence>
<evidence type="ECO:0000256" key="1">
    <source>
        <dbReference type="SAM" id="SignalP"/>
    </source>
</evidence>
<feature type="chain" id="PRO_5010478707" description="PASTA domain-containing protein" evidence="1">
    <location>
        <begin position="28"/>
        <end position="101"/>
    </location>
</feature>
<comment type="caution">
    <text evidence="3">The sequence shown here is derived from an EMBL/GenBank/DDBJ whole genome shotgun (WGS) entry which is preliminary data.</text>
</comment>
<keyword evidence="1" id="KW-0732">Signal</keyword>
<name>A0A1S1KTB0_MYCCH</name>
<dbReference type="Proteomes" id="UP000180113">
    <property type="component" value="Unassembled WGS sequence"/>
</dbReference>
<dbReference type="AlphaFoldDB" id="A0A1S1KTB0"/>
<feature type="signal peptide" evidence="1">
    <location>
        <begin position="1"/>
        <end position="27"/>
    </location>
</feature>
<reference evidence="2 5" key="1">
    <citation type="submission" date="2016-10" db="EMBL/GenBank/DDBJ databases">
        <title>Evaluation of Human, Animal and Environmental Mycobacterium chelonae Isolates by Core Genome Phylogenomic Analysis, Targeted Gene Comparison, and Anti-microbial Susceptibility Patterns: A Tale of Mistaken Identities.</title>
        <authorList>
            <person name="Fogelson S.B."/>
            <person name="Camus A.C."/>
            <person name="Lorenz W."/>
            <person name="Vasireddy R."/>
            <person name="Vasireddy S."/>
            <person name="Smith T."/>
            <person name="Brown-Elliott B.A."/>
            <person name="Wallace R.J.Jr."/>
            <person name="Hasan N.A."/>
            <person name="Reischl U."/>
            <person name="Sanchez S."/>
        </authorList>
    </citation>
    <scope>NUCLEOTIDE SEQUENCE [LARGE SCALE GENOMIC DNA]</scope>
    <source>
        <strain evidence="2 5">42895</strain>
    </source>
</reference>
<evidence type="ECO:0000313" key="2">
    <source>
        <dbReference type="EMBL" id="OHT49444.1"/>
    </source>
</evidence>
<sequence length="101" mass="10623">MKRVLPATLAMAITLAVVLAPGSTARAGPIEDPEGIINSLKANGYRVIVTRVGSDHPSQCTVQSVSQQSAVTNVQPGRNMRNQPTSLPTVSHKIAYVTLAC</sequence>
<dbReference type="EMBL" id="MLIS01000001">
    <property type="protein sequence ID" value="OHU78164.1"/>
    <property type="molecule type" value="Genomic_DNA"/>
</dbReference>
<keyword evidence="4" id="KW-1185">Reference proteome</keyword>
<dbReference type="EMBL" id="MLHW01000014">
    <property type="protein sequence ID" value="OHT49444.1"/>
    <property type="molecule type" value="Genomic_DNA"/>
</dbReference>
<reference evidence="3 4" key="2">
    <citation type="submission" date="2016-10" db="EMBL/GenBank/DDBJ databases">
        <title>Evaluation of Human, Veterinary and Environmental Mycobacterium chelonae Isolates by Core Genome Phylogenomic Analysis, Targeted Gene Comparison, and Anti-microbial Susceptibility Patterns: A Tale of Mistaken Identities.</title>
        <authorList>
            <person name="Fogelson S.B."/>
            <person name="Camus A.C."/>
            <person name="Lorenz W."/>
            <person name="Vasireddy R."/>
            <person name="Vasireddy S."/>
            <person name="Smith T."/>
            <person name="Brown-Elliott B.A."/>
            <person name="Wallace R.J.Jr."/>
            <person name="Hasan N.A."/>
            <person name="Reischl U."/>
            <person name="Sanchez S."/>
        </authorList>
    </citation>
    <scope>NUCLEOTIDE SEQUENCE [LARGE SCALE GENOMIC DNA]</scope>
    <source>
        <strain evidence="3 4">15518</strain>
    </source>
</reference>